<evidence type="ECO:0000313" key="3">
    <source>
        <dbReference type="EMBL" id="TMW61020.1"/>
    </source>
</evidence>
<feature type="region of interest" description="Disordered" evidence="1">
    <location>
        <begin position="431"/>
        <end position="464"/>
    </location>
</feature>
<dbReference type="OrthoDB" id="427998at2759"/>
<comment type="caution">
    <text evidence="3">The sequence shown here is derived from an EMBL/GenBank/DDBJ whole genome shotgun (WGS) entry which is preliminary data.</text>
</comment>
<keyword evidence="4" id="KW-1185">Reference proteome</keyword>
<dbReference type="EMBL" id="SPLM01000078">
    <property type="protein sequence ID" value="TMW61020.1"/>
    <property type="molecule type" value="Genomic_DNA"/>
</dbReference>
<accession>A0A8K1FEX7</accession>
<evidence type="ECO:0000256" key="2">
    <source>
        <dbReference type="SAM" id="SignalP"/>
    </source>
</evidence>
<feature type="signal peptide" evidence="2">
    <location>
        <begin position="1"/>
        <end position="17"/>
    </location>
</feature>
<feature type="region of interest" description="Disordered" evidence="1">
    <location>
        <begin position="20"/>
        <end position="59"/>
    </location>
</feature>
<dbReference type="Proteomes" id="UP000794436">
    <property type="component" value="Unassembled WGS sequence"/>
</dbReference>
<gene>
    <name evidence="3" type="ORF">Poli38472_014481</name>
</gene>
<protein>
    <submittedName>
        <fullName evidence="3">Uncharacterized protein</fullName>
    </submittedName>
</protein>
<evidence type="ECO:0000313" key="4">
    <source>
        <dbReference type="Proteomes" id="UP000794436"/>
    </source>
</evidence>
<dbReference type="PANTHER" id="PTHR33946">
    <property type="match status" value="1"/>
</dbReference>
<feature type="chain" id="PRO_5035429767" evidence="2">
    <location>
        <begin position="18"/>
        <end position="486"/>
    </location>
</feature>
<feature type="compositionally biased region" description="Low complexity" evidence="1">
    <location>
        <begin position="21"/>
        <end position="51"/>
    </location>
</feature>
<dbReference type="AlphaFoldDB" id="A0A8K1FEX7"/>
<reference evidence="3" key="1">
    <citation type="submission" date="2019-03" db="EMBL/GenBank/DDBJ databases">
        <title>Long read genome sequence of the mycoparasitic Pythium oligandrum ATCC 38472 isolated from sugarbeet rhizosphere.</title>
        <authorList>
            <person name="Gaulin E."/>
        </authorList>
    </citation>
    <scope>NUCLEOTIDE SEQUENCE</scope>
    <source>
        <strain evidence="3">ATCC 38472_TT</strain>
    </source>
</reference>
<organism evidence="3 4">
    <name type="scientific">Pythium oligandrum</name>
    <name type="common">Mycoparasitic fungus</name>
    <dbReference type="NCBI Taxonomy" id="41045"/>
    <lineage>
        <taxon>Eukaryota</taxon>
        <taxon>Sar</taxon>
        <taxon>Stramenopiles</taxon>
        <taxon>Oomycota</taxon>
        <taxon>Peronosporomycetes</taxon>
        <taxon>Pythiales</taxon>
        <taxon>Pythiaceae</taxon>
        <taxon>Pythium</taxon>
    </lineage>
</organism>
<keyword evidence="2" id="KW-0732">Signal</keyword>
<feature type="compositionally biased region" description="Low complexity" evidence="1">
    <location>
        <begin position="441"/>
        <end position="464"/>
    </location>
</feature>
<dbReference type="PANTHER" id="PTHR33946:SF4">
    <property type="entry name" value="COAGULATION FACTOR XI"/>
    <property type="match status" value="1"/>
</dbReference>
<proteinExistence type="predicted"/>
<name>A0A8K1FEX7_PYTOL</name>
<evidence type="ECO:0000256" key="1">
    <source>
        <dbReference type="SAM" id="MobiDB-lite"/>
    </source>
</evidence>
<sequence length="486" mass="51817">MKLASILFSAAFAVAYAQDNSPAPTGSPAATTTGSTAGTTPTAGTGASGSTLDNLKATTQPGWHMKPIRAVHARVQSDTPKYYDSFFGSAFGKDAESGYLSGMDSVNTANVEGALMYVQAEGINQNSRSKEDRCTRKNNMQNIVFYEVMIAQTNETIAQFQDTWNTPEYGPFVAMDSGMCTPKGDEPPAECHAFNGEEGYPDLGPYVGGGIKENDPRAPYPNTYWFSFPNSCPTEPWSNKTTECRDSTRKGLCPIGMAPDGVTCTFAYDILGWVTIDDVVGITNESLAGGKYANFTEWCEANEENVEFAGDDKTGEMENGLDFWKDPKDEKANLARSMKVVQMYNDLVSGKFVSSMIDAETVAKFKPLPTPEEMAAKNPKCYESLKSCTGGCARKSYSQLCTRCTAGESGCEVADSSFSFPVLAKAETEKSEDELDFNSTIGSSSGSDSSSSSIGDDNPAPAPSAASSLQLVLASAVSVVVGALAF</sequence>